<accession>A0A1H9PG66</accession>
<dbReference type="AlphaFoldDB" id="A0A1H9PG66"/>
<dbReference type="GO" id="GO:0004527">
    <property type="term" value="F:exonuclease activity"/>
    <property type="evidence" value="ECO:0007669"/>
    <property type="project" value="UniProtKB-KW"/>
</dbReference>
<keyword evidence="3" id="KW-0540">Nuclease</keyword>
<evidence type="ECO:0000313" key="4">
    <source>
        <dbReference type="Proteomes" id="UP000198885"/>
    </source>
</evidence>
<keyword evidence="3" id="KW-0378">Hydrolase</keyword>
<dbReference type="Gene3D" id="3.60.10.10">
    <property type="entry name" value="Endonuclease/exonuclease/phosphatase"/>
    <property type="match status" value="1"/>
</dbReference>
<organism evidence="3 4">
    <name type="scientific">Tranquillimonas rosea</name>
    <dbReference type="NCBI Taxonomy" id="641238"/>
    <lineage>
        <taxon>Bacteria</taxon>
        <taxon>Pseudomonadati</taxon>
        <taxon>Pseudomonadota</taxon>
        <taxon>Alphaproteobacteria</taxon>
        <taxon>Rhodobacterales</taxon>
        <taxon>Roseobacteraceae</taxon>
        <taxon>Tranquillimonas</taxon>
    </lineage>
</organism>
<keyword evidence="3" id="KW-0269">Exonuclease</keyword>
<keyword evidence="1" id="KW-0812">Transmembrane</keyword>
<keyword evidence="3" id="KW-0255">Endonuclease</keyword>
<name>A0A1H9PG66_9RHOB</name>
<dbReference type="Proteomes" id="UP000198885">
    <property type="component" value="Unassembled WGS sequence"/>
</dbReference>
<proteinExistence type="predicted"/>
<reference evidence="3 4" key="1">
    <citation type="submission" date="2016-10" db="EMBL/GenBank/DDBJ databases">
        <authorList>
            <person name="de Groot N.N."/>
        </authorList>
    </citation>
    <scope>NUCLEOTIDE SEQUENCE [LARGE SCALE GENOMIC DNA]</scope>
    <source>
        <strain evidence="3 4">DSM 23042</strain>
    </source>
</reference>
<dbReference type="Pfam" id="PF03372">
    <property type="entry name" value="Exo_endo_phos"/>
    <property type="match status" value="1"/>
</dbReference>
<evidence type="ECO:0000259" key="2">
    <source>
        <dbReference type="Pfam" id="PF03372"/>
    </source>
</evidence>
<dbReference type="GO" id="GO:0004519">
    <property type="term" value="F:endonuclease activity"/>
    <property type="evidence" value="ECO:0007669"/>
    <property type="project" value="UniProtKB-KW"/>
</dbReference>
<evidence type="ECO:0000313" key="3">
    <source>
        <dbReference type="EMBL" id="SER47286.1"/>
    </source>
</evidence>
<dbReference type="RefSeq" id="WP_177190342.1">
    <property type="nucleotide sequence ID" value="NZ_CBDDGO010000004.1"/>
</dbReference>
<keyword evidence="1" id="KW-1133">Transmembrane helix</keyword>
<sequence length="246" mass="26852">MEVKIVSYNIRKAVGLDRRRHPERILSILGGLDADVVVLQEADRRLGSRPTALPRFLIEQETDYRAVDLARTDVSLGWHGNAVLVRRGLKIDATAHFDLPGLEPRGAVMVGLGGLHVVGAHLGLLRRWRLRQMRAILDHLGPKARHAIVCGDFNEWSRDGGFEPWNDVLRVVSPGATFHAARPVAPLDRFAHGPGVQLRETGVLRQGAARIASDHLPVWCVADAAAGLSDGAKESVRTPLGSARGR</sequence>
<gene>
    <name evidence="3" type="ORF">SAMN04490244_101172</name>
</gene>
<feature type="transmembrane region" description="Helical" evidence="1">
    <location>
        <begin position="106"/>
        <end position="125"/>
    </location>
</feature>
<dbReference type="InterPro" id="IPR005135">
    <property type="entry name" value="Endo/exonuclease/phosphatase"/>
</dbReference>
<dbReference type="STRING" id="641238.SAMN04490244_101172"/>
<keyword evidence="4" id="KW-1185">Reference proteome</keyword>
<feature type="domain" description="Endonuclease/exonuclease/phosphatase" evidence="2">
    <location>
        <begin position="6"/>
        <end position="215"/>
    </location>
</feature>
<keyword evidence="1" id="KW-0472">Membrane</keyword>
<dbReference type="EMBL" id="FOGU01000001">
    <property type="protein sequence ID" value="SER47286.1"/>
    <property type="molecule type" value="Genomic_DNA"/>
</dbReference>
<dbReference type="InterPro" id="IPR036691">
    <property type="entry name" value="Endo/exonu/phosph_ase_sf"/>
</dbReference>
<evidence type="ECO:0000256" key="1">
    <source>
        <dbReference type="SAM" id="Phobius"/>
    </source>
</evidence>
<protein>
    <submittedName>
        <fullName evidence="3">Metal-dependent hydrolase, endonuclease/exonuclease/phosphatase family</fullName>
    </submittedName>
</protein>
<dbReference type="SUPFAM" id="SSF56219">
    <property type="entry name" value="DNase I-like"/>
    <property type="match status" value="1"/>
</dbReference>